<dbReference type="EMBL" id="CAXHTB010000009">
    <property type="protein sequence ID" value="CAL0312736.1"/>
    <property type="molecule type" value="Genomic_DNA"/>
</dbReference>
<keyword evidence="2" id="KW-1185">Reference proteome</keyword>
<gene>
    <name evidence="1" type="ORF">LLUT_LOCUS13796</name>
</gene>
<accession>A0AAV1WUI7</accession>
<reference evidence="1 2" key="1">
    <citation type="submission" date="2024-03" db="EMBL/GenBank/DDBJ databases">
        <authorList>
            <person name="Martinez-Hernandez J."/>
        </authorList>
    </citation>
    <scope>NUCLEOTIDE SEQUENCE [LARGE SCALE GENOMIC DNA]</scope>
</reference>
<evidence type="ECO:0000313" key="1">
    <source>
        <dbReference type="EMBL" id="CAL0312736.1"/>
    </source>
</evidence>
<proteinExistence type="predicted"/>
<dbReference type="AlphaFoldDB" id="A0AAV1WUI7"/>
<name>A0AAV1WUI7_LUPLU</name>
<dbReference type="Proteomes" id="UP001497480">
    <property type="component" value="Unassembled WGS sequence"/>
</dbReference>
<comment type="caution">
    <text evidence="1">The sequence shown here is derived from an EMBL/GenBank/DDBJ whole genome shotgun (WGS) entry which is preliminary data.</text>
</comment>
<evidence type="ECO:0000313" key="2">
    <source>
        <dbReference type="Proteomes" id="UP001497480"/>
    </source>
</evidence>
<organism evidence="1 2">
    <name type="scientific">Lupinus luteus</name>
    <name type="common">European yellow lupine</name>
    <dbReference type="NCBI Taxonomy" id="3873"/>
    <lineage>
        <taxon>Eukaryota</taxon>
        <taxon>Viridiplantae</taxon>
        <taxon>Streptophyta</taxon>
        <taxon>Embryophyta</taxon>
        <taxon>Tracheophyta</taxon>
        <taxon>Spermatophyta</taxon>
        <taxon>Magnoliopsida</taxon>
        <taxon>eudicotyledons</taxon>
        <taxon>Gunneridae</taxon>
        <taxon>Pentapetalae</taxon>
        <taxon>rosids</taxon>
        <taxon>fabids</taxon>
        <taxon>Fabales</taxon>
        <taxon>Fabaceae</taxon>
        <taxon>Papilionoideae</taxon>
        <taxon>50 kb inversion clade</taxon>
        <taxon>genistoids sensu lato</taxon>
        <taxon>core genistoids</taxon>
        <taxon>Genisteae</taxon>
        <taxon>Lupinus</taxon>
    </lineage>
</organism>
<protein>
    <submittedName>
        <fullName evidence="1">Uncharacterized protein</fullName>
    </submittedName>
</protein>
<sequence length="127" mass="14197">MEATTTTPPLFLAHPHGHLLPRCIFFIMLTTPLPPPAATMEAIPREATVVDGGLRFMVCNEREPRRIPFSFFVFDTDGSWWFAMTKGTVAMNGSRLEHGDEASRPSLPSPLHFPFLVLFSVVNHGDF</sequence>